<proteinExistence type="predicted"/>
<evidence type="ECO:0000313" key="2">
    <source>
        <dbReference type="Proteomes" id="UP000224915"/>
    </source>
</evidence>
<dbReference type="AlphaFoldDB" id="A0A2A9CZS3"/>
<evidence type="ECO:0000313" key="1">
    <source>
        <dbReference type="EMBL" id="PFG19893.1"/>
    </source>
</evidence>
<reference evidence="1 2" key="1">
    <citation type="submission" date="2017-10" db="EMBL/GenBank/DDBJ databases">
        <title>Sequencing the genomes of 1000 actinobacteria strains.</title>
        <authorList>
            <person name="Klenk H.-P."/>
        </authorList>
    </citation>
    <scope>NUCLEOTIDE SEQUENCE [LARGE SCALE GENOMIC DNA]</scope>
    <source>
        <strain evidence="1 2">DSM 21801</strain>
    </source>
</reference>
<dbReference type="EMBL" id="PDJD01000001">
    <property type="protein sequence ID" value="PFG19893.1"/>
    <property type="molecule type" value="Genomic_DNA"/>
</dbReference>
<organism evidence="1 2">
    <name type="scientific">Serinibacter salmoneus</name>
    <dbReference type="NCBI Taxonomy" id="556530"/>
    <lineage>
        <taxon>Bacteria</taxon>
        <taxon>Bacillati</taxon>
        <taxon>Actinomycetota</taxon>
        <taxon>Actinomycetes</taxon>
        <taxon>Micrococcales</taxon>
        <taxon>Beutenbergiaceae</taxon>
        <taxon>Serinibacter</taxon>
    </lineage>
</organism>
<gene>
    <name evidence="1" type="ORF">ATL40_1470</name>
</gene>
<keyword evidence="2" id="KW-1185">Reference proteome</keyword>
<comment type="caution">
    <text evidence="1">The sequence shown here is derived from an EMBL/GenBank/DDBJ whole genome shotgun (WGS) entry which is preliminary data.</text>
</comment>
<sequence length="60" mass="6202">MVGALVLLVPLVYLVLTLVQLQGGALRCLRSPCGAQAAPSSSAPSRASSMAGRMAVRYGW</sequence>
<name>A0A2A9CZS3_9MICO</name>
<protein>
    <submittedName>
        <fullName evidence="1">Uncharacterized protein</fullName>
    </submittedName>
</protein>
<accession>A0A2A9CZS3</accession>
<dbReference type="Proteomes" id="UP000224915">
    <property type="component" value="Unassembled WGS sequence"/>
</dbReference>